<proteinExistence type="predicted"/>
<accession>A0A9N9CAB1</accession>
<evidence type="ECO:0000256" key="1">
    <source>
        <dbReference type="SAM" id="MobiDB-lite"/>
    </source>
</evidence>
<dbReference type="EMBL" id="CAJVPS010003936">
    <property type="protein sequence ID" value="CAG8596626.1"/>
    <property type="molecule type" value="Genomic_DNA"/>
</dbReference>
<protein>
    <submittedName>
        <fullName evidence="2">6156_t:CDS:1</fullName>
    </submittedName>
</protein>
<organism evidence="2 3">
    <name type="scientific">Ambispora leptoticha</name>
    <dbReference type="NCBI Taxonomy" id="144679"/>
    <lineage>
        <taxon>Eukaryota</taxon>
        <taxon>Fungi</taxon>
        <taxon>Fungi incertae sedis</taxon>
        <taxon>Mucoromycota</taxon>
        <taxon>Glomeromycotina</taxon>
        <taxon>Glomeromycetes</taxon>
        <taxon>Archaeosporales</taxon>
        <taxon>Ambisporaceae</taxon>
        <taxon>Ambispora</taxon>
    </lineage>
</organism>
<gene>
    <name evidence="2" type="ORF">ALEPTO_LOCUS7948</name>
</gene>
<evidence type="ECO:0000313" key="3">
    <source>
        <dbReference type="Proteomes" id="UP000789508"/>
    </source>
</evidence>
<keyword evidence="3" id="KW-1185">Reference proteome</keyword>
<reference evidence="2" key="1">
    <citation type="submission" date="2021-06" db="EMBL/GenBank/DDBJ databases">
        <authorList>
            <person name="Kallberg Y."/>
            <person name="Tangrot J."/>
            <person name="Rosling A."/>
        </authorList>
    </citation>
    <scope>NUCLEOTIDE SEQUENCE</scope>
    <source>
        <strain evidence="2">FL130A</strain>
    </source>
</reference>
<dbReference type="OrthoDB" id="2344764at2759"/>
<name>A0A9N9CAB1_9GLOM</name>
<comment type="caution">
    <text evidence="2">The sequence shown here is derived from an EMBL/GenBank/DDBJ whole genome shotgun (WGS) entry which is preliminary data.</text>
</comment>
<feature type="region of interest" description="Disordered" evidence="1">
    <location>
        <begin position="534"/>
        <end position="557"/>
    </location>
</feature>
<dbReference type="AlphaFoldDB" id="A0A9N9CAB1"/>
<dbReference type="Proteomes" id="UP000789508">
    <property type="component" value="Unassembled WGS sequence"/>
</dbReference>
<sequence length="565" mass="65899">MDYFRENDPFKWSLVSFLKWRAYNIVLKDCAQEHGAFKSLLKNIVNNDKDNIRTQKAKELLDNWQEIKCSPEVRMFWNDLKTQNLHQDIEYAKTRNELKLFQIESEDDSDLSEDQSKSSAESQLITIFVIIYSSTLDRNDEELVNKSIVQDDGSQTPPHQIVSNTYNPAISINENILRMSAESLASLEEPKFFNEFIPHFLKYKELEKDNAFSCTNDDVMDIRGDSGFSKFLSMNEYIKLLSKKPKRNVKLPDHWCNIIEEYYKETTERGSRKNISDWIRITKELNVLKKEDTENIIKLKEYLYRAMLPLIESFTKPIPDINASNSSEHHYWSEFGHRFFSNALQNFVNLDWRAMEVPVQASKYRKNYGYNHAIDKVVDGKYADLLAWMWKTGEEIFIGEQAGPPTQPDLTKLATDSFKLYREMRDCLNSRILRAMGKGDINYNNRAVFGALGYLFEIKMLIMWKDGVYVYEEYGSLNIASNSDQISMMKADMLKLLEFMMIIKTEMENTMTTEYNSDSVQILKRKFNEIIQTKPSPSKPSSSAWLGVPASSRSVSPSQWWSQIL</sequence>
<evidence type="ECO:0000313" key="2">
    <source>
        <dbReference type="EMBL" id="CAG8596626.1"/>
    </source>
</evidence>